<organism evidence="1 2">
    <name type="scientific">Citrobacter koseri</name>
    <name type="common">Citrobacter diversus</name>
    <dbReference type="NCBI Taxonomy" id="545"/>
    <lineage>
        <taxon>Bacteria</taxon>
        <taxon>Pseudomonadati</taxon>
        <taxon>Pseudomonadota</taxon>
        <taxon>Gammaproteobacteria</taxon>
        <taxon>Enterobacterales</taxon>
        <taxon>Enterobacteriaceae</taxon>
        <taxon>Citrobacter</taxon>
    </lineage>
</organism>
<dbReference type="Pfam" id="PF13997">
    <property type="entry name" value="YqjK"/>
    <property type="match status" value="1"/>
</dbReference>
<evidence type="ECO:0000313" key="2">
    <source>
        <dbReference type="Proteomes" id="UP000270272"/>
    </source>
</evidence>
<accession>A0A447UL87</accession>
<sequence>MSSKVERQKRKALLLSQIQQQRLDLSAGRRDWLEATDSWDRGWNTLISLRSWALVGSSVMAIWTIRHPNLLVRWAKRGFGIWSAWRLVKSTIRKQQLRGLIPAPFLLAIRHNARWRYACRVYVLLLIQ</sequence>
<dbReference type="InterPro" id="IPR025612">
    <property type="entry name" value="YqjK"/>
</dbReference>
<reference evidence="1 2" key="1">
    <citation type="submission" date="2018-12" db="EMBL/GenBank/DDBJ databases">
        <authorList>
            <consortium name="Pathogen Informatics"/>
        </authorList>
    </citation>
    <scope>NUCLEOTIDE SEQUENCE [LARGE SCALE GENOMIC DNA]</scope>
    <source>
        <strain evidence="1 2">NCTC11075</strain>
    </source>
</reference>
<dbReference type="EMBL" id="LR134204">
    <property type="protein sequence ID" value="VEB89487.1"/>
    <property type="molecule type" value="Genomic_DNA"/>
</dbReference>
<name>A0A447UL87_CITKO</name>
<evidence type="ECO:0000313" key="1">
    <source>
        <dbReference type="EMBL" id="VEB89487.1"/>
    </source>
</evidence>
<evidence type="ECO:0008006" key="3">
    <source>
        <dbReference type="Google" id="ProtNLM"/>
    </source>
</evidence>
<dbReference type="AlphaFoldDB" id="A0A447UL87"/>
<dbReference type="Proteomes" id="UP000270272">
    <property type="component" value="Chromosome"/>
</dbReference>
<protein>
    <recommendedName>
        <fullName evidence="3">YqjK-like protein</fullName>
    </recommendedName>
</protein>
<proteinExistence type="predicted"/>
<gene>
    <name evidence="1" type="ORF">NCTC11075_02202</name>
</gene>